<proteinExistence type="predicted"/>
<dbReference type="GO" id="GO:0050661">
    <property type="term" value="F:NADP binding"/>
    <property type="evidence" value="ECO:0007669"/>
    <property type="project" value="InterPro"/>
</dbReference>
<feature type="region of interest" description="Disordered" evidence="6">
    <location>
        <begin position="1"/>
        <end position="24"/>
    </location>
</feature>
<dbReference type="GO" id="GO:0003959">
    <property type="term" value="F:NADPH dehydrogenase activity"/>
    <property type="evidence" value="ECO:0007669"/>
    <property type="project" value="UniProtKB-EC"/>
</dbReference>
<keyword evidence="3" id="KW-0288">FMN</keyword>
<dbReference type="InterPro" id="IPR013785">
    <property type="entry name" value="Aldolase_TIM"/>
</dbReference>
<dbReference type="PANTHER" id="PTHR43303:SF4">
    <property type="entry name" value="NADPH DEHYDROGENASE C23G7.10C-RELATED"/>
    <property type="match status" value="1"/>
</dbReference>
<sequence>MRVPDSSGFDCIQSPNRQLETPPVYHKESTMSQLFSPVNIGPLTLPNRIIIAPMCQYSAEEGKTTDWHTIHLGQLAFSGAGLLIMEATAVEPEGRISPKDVGLWDDETERALAKTVSAVKRYSNMPLAIQLAHAGRKASMPPPWSPGPAVTPEQGGWQPVAPSAIAFDTHSAKPLALSADRIASIIASFAHSAKRADKLGFDAIEIHAAHGYLLHEFLSPLSNQRDDSYGGTLENRMRMTLDVFSAVRKVFPANKAVGVRISASDWVEGGWDLSQSVELCQRLKALGCDYIHVSSGGLSAEQRIPVSPNYQVPFARHIKETVGMPTIAVGLITEPEQAEAIVATGDADMVALGRGILYEPHWPWRAAAALGAQVSAPKQYWRSAPHRAKALFAND</sequence>
<dbReference type="EC" id="1.6.99.1" evidence="8"/>
<keyword evidence="4" id="KW-0521">NADP</keyword>
<evidence type="ECO:0000313" key="8">
    <source>
        <dbReference type="EMBL" id="SQI36270.1"/>
    </source>
</evidence>
<keyword evidence="9" id="KW-1185">Reference proteome</keyword>
<organism evidence="8 9">
    <name type="scientific">Leminorella richardii</name>
    <dbReference type="NCBI Taxonomy" id="158841"/>
    <lineage>
        <taxon>Bacteria</taxon>
        <taxon>Pseudomonadati</taxon>
        <taxon>Pseudomonadota</taxon>
        <taxon>Gammaproteobacteria</taxon>
        <taxon>Enterobacterales</taxon>
        <taxon>Budviciaceae</taxon>
        <taxon>Leminorella</taxon>
    </lineage>
</organism>
<name>A0A2X4UTE7_9GAMM</name>
<dbReference type="Proteomes" id="UP000249005">
    <property type="component" value="Chromosome 1"/>
</dbReference>
<protein>
    <submittedName>
        <fullName evidence="8">NADPH dehydrogenase</fullName>
        <ecNumber evidence="8">1.6.99.1</ecNumber>
    </submittedName>
</protein>
<evidence type="ECO:0000256" key="5">
    <source>
        <dbReference type="ARBA" id="ARBA00023002"/>
    </source>
</evidence>
<dbReference type="InterPro" id="IPR001155">
    <property type="entry name" value="OxRdtase_FMN_N"/>
</dbReference>
<keyword evidence="2" id="KW-0285">Flavoprotein</keyword>
<accession>A0A2X4UTE7</accession>
<dbReference type="GO" id="GO:0010181">
    <property type="term" value="F:FMN binding"/>
    <property type="evidence" value="ECO:0007669"/>
    <property type="project" value="InterPro"/>
</dbReference>
<dbReference type="Pfam" id="PF00724">
    <property type="entry name" value="Oxidored_FMN"/>
    <property type="match status" value="1"/>
</dbReference>
<dbReference type="InterPro" id="IPR044152">
    <property type="entry name" value="YqjM-like"/>
</dbReference>
<dbReference type="CDD" id="cd02932">
    <property type="entry name" value="OYE_YqiM_FMN"/>
    <property type="match status" value="1"/>
</dbReference>
<dbReference type="PANTHER" id="PTHR43303">
    <property type="entry name" value="NADPH DEHYDROGENASE C23G7.10C-RELATED"/>
    <property type="match status" value="1"/>
</dbReference>
<dbReference type="AlphaFoldDB" id="A0A2X4UTE7"/>
<feature type="domain" description="NADH:flavin oxidoreductase/NADH oxidase N-terminal" evidence="7">
    <location>
        <begin position="33"/>
        <end position="369"/>
    </location>
</feature>
<evidence type="ECO:0000256" key="2">
    <source>
        <dbReference type="ARBA" id="ARBA00022630"/>
    </source>
</evidence>
<keyword evidence="5 8" id="KW-0560">Oxidoreductase</keyword>
<dbReference type="SUPFAM" id="SSF51395">
    <property type="entry name" value="FMN-linked oxidoreductases"/>
    <property type="match status" value="1"/>
</dbReference>
<dbReference type="KEGG" id="lri:NCTC12151_00674"/>
<dbReference type="Gene3D" id="3.20.20.70">
    <property type="entry name" value="Aldolase class I"/>
    <property type="match status" value="1"/>
</dbReference>
<dbReference type="EMBL" id="LS483470">
    <property type="protein sequence ID" value="SQI36270.1"/>
    <property type="molecule type" value="Genomic_DNA"/>
</dbReference>
<gene>
    <name evidence="8" type="primary">namA_1</name>
    <name evidence="8" type="ORF">NCTC12151_00674</name>
</gene>
<evidence type="ECO:0000256" key="6">
    <source>
        <dbReference type="SAM" id="MobiDB-lite"/>
    </source>
</evidence>
<evidence type="ECO:0000256" key="3">
    <source>
        <dbReference type="ARBA" id="ARBA00022643"/>
    </source>
</evidence>
<comment type="cofactor">
    <cofactor evidence="1">
        <name>FMN</name>
        <dbReference type="ChEBI" id="CHEBI:58210"/>
    </cofactor>
</comment>
<evidence type="ECO:0000313" key="9">
    <source>
        <dbReference type="Proteomes" id="UP000249005"/>
    </source>
</evidence>
<evidence type="ECO:0000256" key="4">
    <source>
        <dbReference type="ARBA" id="ARBA00022857"/>
    </source>
</evidence>
<evidence type="ECO:0000256" key="1">
    <source>
        <dbReference type="ARBA" id="ARBA00001917"/>
    </source>
</evidence>
<reference evidence="8 9" key="1">
    <citation type="submission" date="2018-06" db="EMBL/GenBank/DDBJ databases">
        <authorList>
            <consortium name="Pathogen Informatics"/>
            <person name="Doyle S."/>
        </authorList>
    </citation>
    <scope>NUCLEOTIDE SEQUENCE [LARGE SCALE GENOMIC DNA]</scope>
    <source>
        <strain evidence="8 9">NCTC12151</strain>
    </source>
</reference>
<evidence type="ECO:0000259" key="7">
    <source>
        <dbReference type="Pfam" id="PF00724"/>
    </source>
</evidence>